<reference evidence="3" key="1">
    <citation type="submission" date="2021-02" db="EMBL/GenBank/DDBJ databases">
        <title>Genome sequence Cadophora malorum strain M34.</title>
        <authorList>
            <person name="Stefanovic E."/>
            <person name="Vu D."/>
            <person name="Scully C."/>
            <person name="Dijksterhuis J."/>
            <person name="Roader J."/>
            <person name="Houbraken J."/>
        </authorList>
    </citation>
    <scope>NUCLEOTIDE SEQUENCE</scope>
    <source>
        <strain evidence="3">M34</strain>
    </source>
</reference>
<feature type="compositionally biased region" description="Basic and acidic residues" evidence="2">
    <location>
        <begin position="470"/>
        <end position="491"/>
    </location>
</feature>
<feature type="region of interest" description="Disordered" evidence="2">
    <location>
        <begin position="414"/>
        <end position="442"/>
    </location>
</feature>
<feature type="region of interest" description="Disordered" evidence="2">
    <location>
        <begin position="322"/>
        <end position="378"/>
    </location>
</feature>
<keyword evidence="1" id="KW-0175">Coiled coil</keyword>
<accession>A0A8H8BV85</accession>
<feature type="coiled-coil region" evidence="1">
    <location>
        <begin position="122"/>
        <end position="174"/>
    </location>
</feature>
<evidence type="ECO:0000313" key="4">
    <source>
        <dbReference type="Proteomes" id="UP000664132"/>
    </source>
</evidence>
<evidence type="ECO:0000313" key="3">
    <source>
        <dbReference type="EMBL" id="KAG4424929.1"/>
    </source>
</evidence>
<feature type="region of interest" description="Disordered" evidence="2">
    <location>
        <begin position="1"/>
        <end position="48"/>
    </location>
</feature>
<feature type="region of interest" description="Disordered" evidence="2">
    <location>
        <begin position="454"/>
        <end position="571"/>
    </location>
</feature>
<dbReference type="Proteomes" id="UP000664132">
    <property type="component" value="Unassembled WGS sequence"/>
</dbReference>
<organism evidence="3 4">
    <name type="scientific">Cadophora malorum</name>
    <dbReference type="NCBI Taxonomy" id="108018"/>
    <lineage>
        <taxon>Eukaryota</taxon>
        <taxon>Fungi</taxon>
        <taxon>Dikarya</taxon>
        <taxon>Ascomycota</taxon>
        <taxon>Pezizomycotina</taxon>
        <taxon>Leotiomycetes</taxon>
        <taxon>Helotiales</taxon>
        <taxon>Ploettnerulaceae</taxon>
        <taxon>Cadophora</taxon>
    </lineage>
</organism>
<feature type="compositionally biased region" description="Low complexity" evidence="2">
    <location>
        <begin position="530"/>
        <end position="544"/>
    </location>
</feature>
<name>A0A8H8BV85_9HELO</name>
<dbReference type="AlphaFoldDB" id="A0A8H8BV85"/>
<comment type="caution">
    <text evidence="3">The sequence shown here is derived from an EMBL/GenBank/DDBJ whole genome shotgun (WGS) entry which is preliminary data.</text>
</comment>
<evidence type="ECO:0000256" key="1">
    <source>
        <dbReference type="SAM" id="Coils"/>
    </source>
</evidence>
<feature type="compositionally biased region" description="Polar residues" evidence="2">
    <location>
        <begin position="550"/>
        <end position="571"/>
    </location>
</feature>
<protein>
    <submittedName>
        <fullName evidence="3">Uncharacterized protein</fullName>
    </submittedName>
</protein>
<proteinExistence type="predicted"/>
<evidence type="ECO:0000256" key="2">
    <source>
        <dbReference type="SAM" id="MobiDB-lite"/>
    </source>
</evidence>
<dbReference type="OrthoDB" id="5430717at2759"/>
<dbReference type="EMBL" id="JAFJYH010000015">
    <property type="protein sequence ID" value="KAG4424929.1"/>
    <property type="molecule type" value="Genomic_DNA"/>
</dbReference>
<feature type="compositionally biased region" description="Low complexity" evidence="2">
    <location>
        <begin position="500"/>
        <end position="515"/>
    </location>
</feature>
<sequence length="571" mass="63402">MADWLRPVFGRRAQGSSISERPSSFSVDDSVVDSEDGNIPTPTPRLRPASRVSSYIGMRPSTPPIPQTPDTYFSIKNPEIIYHEPSRDQMAEMLKVVMMNQSSTTPVPVEYNSCILHVLEAYHELRMELRLREETIEELKHTHTKDIKDFETLATQWETKEQDYKAEMKKLEVLLSKTDGGLEKVSLARSKSTVHGAQRVRDSIRRDIGTIKARHMARSSREHSYPNGDVTFDPSTSHRYRADRFFKTRIKTNALVASTADKEREPTSRILQSQATSGTLQLYASPAQLEVPSAHNQSATIDLAALTNEQLKALERQRAQEEFGVDFGSSSESESSTNTHNEAFSPVALPKGLGIGFKKPQSEIPKRKVPKKPSRLSLNESYASQYDALSKEAPRQMGFSFRPGDDAEALAQIMRTGQTTRRTTTYAPSKSYSDNEEPNGDGLVRLRRLELSPYSKVDPKTGAGLPHRPFLKDLPRPRDLQESEGMKRDDSASSFVTAFRNNSGRSSVNGSQNNSQRRKRLDRNNGSSEAVSAAAKAFGDAAGAKRSSAQRKSGSGSVDEGSSQGNSSRTR</sequence>
<feature type="compositionally biased region" description="Low complexity" evidence="2">
    <location>
        <begin position="415"/>
        <end position="425"/>
    </location>
</feature>
<keyword evidence="4" id="KW-1185">Reference proteome</keyword>
<gene>
    <name evidence="3" type="ORF">IFR04_001900</name>
</gene>